<keyword evidence="1" id="KW-1133">Transmembrane helix</keyword>
<sequence>MRISKRQLILLVMGAVFILVSGLGYYFYKDSKINKDYDYTSWDSYIEDYQFLKGRSSALITWEATPKEEVDKRLAYSPYVNQEEWPESLNGYITYLSFRLKEIPESSSVKQGFLGEVAFDRHQLEDGEYLKLIVYTSEEGDIRQKEIDIHQAIQNFDKDYIYDSRGRKISQLGIQIVLRLVIRKVGEGRESKRSVYLDIKTGEVFENVEEPTEFPVDIWGLSTVLETNLNSQGIAIYGLDNTISLTTNEEGEIVIPETSTIDRSVLAQTESEIYQALLEKESIYLLEDSESIATILDNLELFYPQPEDLYQGVTIPVEYSIDGQAHEVNSREDFLRYFKQTEEVSE</sequence>
<feature type="transmembrane region" description="Helical" evidence="1">
    <location>
        <begin position="7"/>
        <end position="28"/>
    </location>
</feature>
<name>A0AA96VY82_9STRE</name>
<evidence type="ECO:0000313" key="2">
    <source>
        <dbReference type="EMBL" id="WNY50130.1"/>
    </source>
</evidence>
<accession>A0AA96VY82</accession>
<protein>
    <submittedName>
        <fullName evidence="2">Uncharacterized protein</fullName>
    </submittedName>
</protein>
<dbReference type="RefSeq" id="WP_248050072.1">
    <property type="nucleotide sequence ID" value="NZ_CP118735.1"/>
</dbReference>
<reference evidence="2" key="1">
    <citation type="submission" date="2023-02" db="EMBL/GenBank/DDBJ databases">
        <title>Streptococcus sp. Genome Sequencing and Assembly.</title>
        <authorList>
            <person name="Shore S.M."/>
            <person name="Nicholson T.L."/>
        </authorList>
    </citation>
    <scope>NUCLEOTIDE SEQUENCE</scope>
    <source>
        <strain evidence="2">29887</strain>
    </source>
</reference>
<keyword evidence="1" id="KW-0812">Transmembrane</keyword>
<keyword evidence="1" id="KW-0472">Membrane</keyword>
<evidence type="ECO:0000256" key="1">
    <source>
        <dbReference type="SAM" id="Phobius"/>
    </source>
</evidence>
<proteinExistence type="predicted"/>
<organism evidence="2">
    <name type="scientific">Streptococcus iners</name>
    <dbReference type="NCBI Taxonomy" id="3028084"/>
    <lineage>
        <taxon>Bacteria</taxon>
        <taxon>Bacillati</taxon>
        <taxon>Bacillota</taxon>
        <taxon>Bacilli</taxon>
        <taxon>Lactobacillales</taxon>
        <taxon>Streptococcaceae</taxon>
        <taxon>Streptococcus</taxon>
    </lineage>
</organism>
<dbReference type="KEGG" id="sins:PW252_05955"/>
<gene>
    <name evidence="2" type="ORF">PW252_05955</name>
</gene>
<dbReference type="AlphaFoldDB" id="A0AA96VY82"/>
<dbReference type="EMBL" id="CP118735">
    <property type="protein sequence ID" value="WNY50130.1"/>
    <property type="molecule type" value="Genomic_DNA"/>
</dbReference>